<keyword evidence="2" id="KW-0808">Transferase</keyword>
<evidence type="ECO:0000259" key="6">
    <source>
        <dbReference type="PROSITE" id="PS50405"/>
    </source>
</evidence>
<feature type="domain" description="GST C-terminal" evidence="6">
    <location>
        <begin position="88"/>
        <end position="218"/>
    </location>
</feature>
<dbReference type="EC" id="2.5.1.18" evidence="1"/>
<dbReference type="InterPro" id="IPR045074">
    <property type="entry name" value="GST_C_Tau"/>
</dbReference>
<dbReference type="GO" id="GO:0005737">
    <property type="term" value="C:cytoplasm"/>
    <property type="evidence" value="ECO:0007669"/>
    <property type="project" value="TreeGrafter"/>
</dbReference>
<dbReference type="PROSITE" id="PS50405">
    <property type="entry name" value="GST_CTER"/>
    <property type="match status" value="1"/>
</dbReference>
<evidence type="ECO:0000313" key="7">
    <source>
        <dbReference type="EMBL" id="KAJ4980512.1"/>
    </source>
</evidence>
<organism evidence="7 8">
    <name type="scientific">Protea cynaroides</name>
    <dbReference type="NCBI Taxonomy" id="273540"/>
    <lineage>
        <taxon>Eukaryota</taxon>
        <taxon>Viridiplantae</taxon>
        <taxon>Streptophyta</taxon>
        <taxon>Embryophyta</taxon>
        <taxon>Tracheophyta</taxon>
        <taxon>Spermatophyta</taxon>
        <taxon>Magnoliopsida</taxon>
        <taxon>Proteales</taxon>
        <taxon>Proteaceae</taxon>
        <taxon>Protea</taxon>
    </lineage>
</organism>
<dbReference type="CDD" id="cd03185">
    <property type="entry name" value="GST_C_Tau"/>
    <property type="match status" value="1"/>
</dbReference>
<comment type="catalytic activity">
    <reaction evidence="3">
        <text>RX + glutathione = an S-substituted glutathione + a halide anion + H(+)</text>
        <dbReference type="Rhea" id="RHEA:16437"/>
        <dbReference type="ChEBI" id="CHEBI:15378"/>
        <dbReference type="ChEBI" id="CHEBI:16042"/>
        <dbReference type="ChEBI" id="CHEBI:17792"/>
        <dbReference type="ChEBI" id="CHEBI:57925"/>
        <dbReference type="ChEBI" id="CHEBI:90779"/>
        <dbReference type="EC" id="2.5.1.18"/>
    </reaction>
</comment>
<evidence type="ECO:0000256" key="2">
    <source>
        <dbReference type="ARBA" id="ARBA00022679"/>
    </source>
</evidence>
<dbReference type="CDD" id="cd03058">
    <property type="entry name" value="GST_N_Tau"/>
    <property type="match status" value="1"/>
</dbReference>
<dbReference type="InterPro" id="IPR004045">
    <property type="entry name" value="Glutathione_S-Trfase_N"/>
</dbReference>
<dbReference type="GO" id="GO:0006749">
    <property type="term" value="P:glutathione metabolic process"/>
    <property type="evidence" value="ECO:0007669"/>
    <property type="project" value="InterPro"/>
</dbReference>
<dbReference type="AlphaFoldDB" id="A0A9Q0L111"/>
<dbReference type="PANTHER" id="PTHR11260:SF773">
    <property type="entry name" value="GLUTATHIONE S-TRANSFERASE U26"/>
    <property type="match status" value="1"/>
</dbReference>
<proteinExistence type="inferred from homology"/>
<dbReference type="SFLD" id="SFLDS00019">
    <property type="entry name" value="Glutathione_Transferase_(cytos"/>
    <property type="match status" value="1"/>
</dbReference>
<dbReference type="InterPro" id="IPR040079">
    <property type="entry name" value="Glutathione_S-Trfase"/>
</dbReference>
<dbReference type="Pfam" id="PF02798">
    <property type="entry name" value="GST_N"/>
    <property type="match status" value="1"/>
</dbReference>
<accession>A0A9Q0L111</accession>
<sequence length="221" mass="25634">MVDEVVLLGFWPSSVGTRVKIALAEKGVEYPYREENLQDKSPLLLEMNPIHKKVPVLIHNGKPILESLIIVQYIDEIWKNKAPLLPSDPFQRAQARFWADYDDKKINHIILKRIILSSKGEEQEKAKKEFIEDLKVLERKLGDKSYFEGDNFGFVVVIFVPFYTWFDVVETFGNLSIEAECPKLIELVERCMQNESVAKSILDSPKIYDYILQMRKELGVD</sequence>
<dbReference type="Proteomes" id="UP001141806">
    <property type="component" value="Unassembled WGS sequence"/>
</dbReference>
<dbReference type="Pfam" id="PF00043">
    <property type="entry name" value="GST_C"/>
    <property type="match status" value="1"/>
</dbReference>
<feature type="domain" description="GST N-terminal" evidence="5">
    <location>
        <begin position="3"/>
        <end position="82"/>
    </location>
</feature>
<dbReference type="InterPro" id="IPR036282">
    <property type="entry name" value="Glutathione-S-Trfase_C_sf"/>
</dbReference>
<dbReference type="SUPFAM" id="SSF47616">
    <property type="entry name" value="GST C-terminal domain-like"/>
    <property type="match status" value="1"/>
</dbReference>
<gene>
    <name evidence="7" type="ORF">NE237_031349</name>
</gene>
<dbReference type="Gene3D" id="1.20.1050.10">
    <property type="match status" value="1"/>
</dbReference>
<evidence type="ECO:0000256" key="4">
    <source>
        <dbReference type="RuleBase" id="RU003494"/>
    </source>
</evidence>
<dbReference type="InterPro" id="IPR010987">
    <property type="entry name" value="Glutathione-S-Trfase_C-like"/>
</dbReference>
<comment type="similarity">
    <text evidence="4">Belongs to the GST superfamily.</text>
</comment>
<dbReference type="InterPro" id="IPR004046">
    <property type="entry name" value="GST_C"/>
</dbReference>
<evidence type="ECO:0000313" key="8">
    <source>
        <dbReference type="Proteomes" id="UP001141806"/>
    </source>
</evidence>
<name>A0A9Q0L111_9MAGN</name>
<dbReference type="SFLD" id="SFLDG00358">
    <property type="entry name" value="Main_(cytGST)"/>
    <property type="match status" value="1"/>
</dbReference>
<comment type="caution">
    <text evidence="7">The sequence shown here is derived from an EMBL/GenBank/DDBJ whole genome shotgun (WGS) entry which is preliminary data.</text>
</comment>
<evidence type="ECO:0000256" key="1">
    <source>
        <dbReference type="ARBA" id="ARBA00012452"/>
    </source>
</evidence>
<dbReference type="OrthoDB" id="202840at2759"/>
<protein>
    <recommendedName>
        <fullName evidence="1">glutathione transferase</fullName>
        <ecNumber evidence="1">2.5.1.18</ecNumber>
    </recommendedName>
</protein>
<dbReference type="GO" id="GO:0004364">
    <property type="term" value="F:glutathione transferase activity"/>
    <property type="evidence" value="ECO:0007669"/>
    <property type="project" value="UniProtKB-EC"/>
</dbReference>
<dbReference type="FunFam" id="1.20.1050.10:FF:000018">
    <property type="entry name" value="Glutathione S-transferase U20"/>
    <property type="match status" value="1"/>
</dbReference>
<reference evidence="7" key="1">
    <citation type="journal article" date="2023" name="Plant J.">
        <title>The genome of the king protea, Protea cynaroides.</title>
        <authorList>
            <person name="Chang J."/>
            <person name="Duong T.A."/>
            <person name="Schoeman C."/>
            <person name="Ma X."/>
            <person name="Roodt D."/>
            <person name="Barker N."/>
            <person name="Li Z."/>
            <person name="Van de Peer Y."/>
            <person name="Mizrachi E."/>
        </authorList>
    </citation>
    <scope>NUCLEOTIDE SEQUENCE</scope>
    <source>
        <tissue evidence="7">Young leaves</tissue>
    </source>
</reference>
<evidence type="ECO:0000256" key="3">
    <source>
        <dbReference type="ARBA" id="ARBA00047960"/>
    </source>
</evidence>
<dbReference type="InterPro" id="IPR045073">
    <property type="entry name" value="Omega/Tau-like"/>
</dbReference>
<dbReference type="InterPro" id="IPR036249">
    <property type="entry name" value="Thioredoxin-like_sf"/>
</dbReference>
<dbReference type="PROSITE" id="PS50404">
    <property type="entry name" value="GST_NTER"/>
    <property type="match status" value="1"/>
</dbReference>
<dbReference type="SUPFAM" id="SSF52833">
    <property type="entry name" value="Thioredoxin-like"/>
    <property type="match status" value="1"/>
</dbReference>
<dbReference type="EMBL" id="JAMYWD010000001">
    <property type="protein sequence ID" value="KAJ4980512.1"/>
    <property type="molecule type" value="Genomic_DNA"/>
</dbReference>
<dbReference type="PANTHER" id="PTHR11260">
    <property type="entry name" value="GLUTATHIONE S-TRANSFERASE, GST, SUPERFAMILY, GST DOMAIN CONTAINING"/>
    <property type="match status" value="1"/>
</dbReference>
<dbReference type="FunFam" id="3.40.30.10:FF:000014">
    <property type="entry name" value="Tau class glutathione S-transferase"/>
    <property type="match status" value="1"/>
</dbReference>
<evidence type="ECO:0000259" key="5">
    <source>
        <dbReference type="PROSITE" id="PS50404"/>
    </source>
</evidence>
<keyword evidence="8" id="KW-1185">Reference proteome</keyword>
<dbReference type="SFLD" id="SFLDG01152">
    <property type="entry name" value="Main.3:_Omega-_and_Tau-like"/>
    <property type="match status" value="1"/>
</dbReference>
<dbReference type="Gene3D" id="3.40.30.10">
    <property type="entry name" value="Glutaredoxin"/>
    <property type="match status" value="1"/>
</dbReference>